<accession>A0A2H3P6N1</accession>
<dbReference type="Pfam" id="PF00480">
    <property type="entry name" value="ROK"/>
    <property type="match status" value="1"/>
</dbReference>
<organism evidence="2 3">
    <name type="scientific">Longimonas halophila</name>
    <dbReference type="NCBI Taxonomy" id="1469170"/>
    <lineage>
        <taxon>Bacteria</taxon>
        <taxon>Pseudomonadati</taxon>
        <taxon>Rhodothermota</taxon>
        <taxon>Rhodothermia</taxon>
        <taxon>Rhodothermales</taxon>
        <taxon>Salisaetaceae</taxon>
        <taxon>Longimonas</taxon>
    </lineage>
</organism>
<dbReference type="RefSeq" id="WP_098062201.1">
    <property type="nucleotide sequence ID" value="NZ_PDEP01000007.1"/>
</dbReference>
<dbReference type="InterPro" id="IPR000600">
    <property type="entry name" value="ROK"/>
</dbReference>
<evidence type="ECO:0000256" key="1">
    <source>
        <dbReference type="ARBA" id="ARBA00006479"/>
    </source>
</evidence>
<sequence>MSEPLIIGVDLGGTNIEAAAVRGGEILASKKKKTRAPEGVDVVIERIGKTVRKVMDKMDNDASDYSALCIGAPGAVDVKSGVVHSAPNLNWTDVPLGERLEADLGLPVIVDNDVNIGVLGEHVYGAGKGTLNMIGIFVGSGIGGGMVINGTPHYGWRGVAGEVGHVVVQPRGRQCGCGRRGCVEAYASKTAMEAIIREEMEKGRSTEVFEIMEKKGKKKLTSSVIEASLEAGDALMEEAIQNAQYYLGLLTANLVNVLDPEVVVFGGGVVERLGQNFIDPIGRTARQHYLQREGAEKIRLVPATLGDDAGPIGAAVVARRRLQSAL</sequence>
<dbReference type="Gene3D" id="3.30.420.40">
    <property type="match status" value="2"/>
</dbReference>
<comment type="caution">
    <text evidence="2">The sequence shown here is derived from an EMBL/GenBank/DDBJ whole genome shotgun (WGS) entry which is preliminary data.</text>
</comment>
<comment type="similarity">
    <text evidence="1">Belongs to the ROK (NagC/XylR) family.</text>
</comment>
<keyword evidence="3" id="KW-1185">Reference proteome</keyword>
<dbReference type="SUPFAM" id="SSF53067">
    <property type="entry name" value="Actin-like ATPase domain"/>
    <property type="match status" value="1"/>
</dbReference>
<dbReference type="EMBL" id="PDEP01000007">
    <property type="protein sequence ID" value="PEN06675.1"/>
    <property type="molecule type" value="Genomic_DNA"/>
</dbReference>
<dbReference type="Proteomes" id="UP000221024">
    <property type="component" value="Unassembled WGS sequence"/>
</dbReference>
<evidence type="ECO:0000313" key="3">
    <source>
        <dbReference type="Proteomes" id="UP000221024"/>
    </source>
</evidence>
<dbReference type="OrthoDB" id="9810372at2"/>
<name>A0A2H3P6N1_9BACT</name>
<dbReference type="InterPro" id="IPR043129">
    <property type="entry name" value="ATPase_NBD"/>
</dbReference>
<reference evidence="2 3" key="1">
    <citation type="submission" date="2017-10" db="EMBL/GenBank/DDBJ databases">
        <title>Draft genome of Longimonas halophila.</title>
        <authorList>
            <person name="Goh K.M."/>
            <person name="Shamsir M.S."/>
            <person name="Lim S.W."/>
        </authorList>
    </citation>
    <scope>NUCLEOTIDE SEQUENCE [LARGE SCALE GENOMIC DNA]</scope>
    <source>
        <strain evidence="2 3">KCTC 42399</strain>
    </source>
</reference>
<gene>
    <name evidence="2" type="ORF">CRI93_08500</name>
</gene>
<protein>
    <submittedName>
        <fullName evidence="2">ROK family protein</fullName>
    </submittedName>
</protein>
<evidence type="ECO:0000313" key="2">
    <source>
        <dbReference type="EMBL" id="PEN06675.1"/>
    </source>
</evidence>
<proteinExistence type="inferred from homology"/>
<dbReference type="PANTHER" id="PTHR18964:SF149">
    <property type="entry name" value="BIFUNCTIONAL UDP-N-ACETYLGLUCOSAMINE 2-EPIMERASE_N-ACETYLMANNOSAMINE KINASE"/>
    <property type="match status" value="1"/>
</dbReference>
<dbReference type="PANTHER" id="PTHR18964">
    <property type="entry name" value="ROK (REPRESSOR, ORF, KINASE) FAMILY"/>
    <property type="match status" value="1"/>
</dbReference>
<dbReference type="AlphaFoldDB" id="A0A2H3P6N1"/>
<dbReference type="PROSITE" id="PS01125">
    <property type="entry name" value="ROK"/>
    <property type="match status" value="1"/>
</dbReference>
<dbReference type="InterPro" id="IPR049874">
    <property type="entry name" value="ROK_cs"/>
</dbReference>